<protein>
    <recommendedName>
        <fullName evidence="2">Carbohydrate sulfotransferase</fullName>
    </recommendedName>
</protein>
<dbReference type="AlphaFoldDB" id="A0A7S2G2V5"/>
<reference evidence="1" key="1">
    <citation type="submission" date="2021-01" db="EMBL/GenBank/DDBJ databases">
        <authorList>
            <person name="Corre E."/>
            <person name="Pelletier E."/>
            <person name="Niang G."/>
            <person name="Scheremetjew M."/>
            <person name="Finn R."/>
            <person name="Kale V."/>
            <person name="Holt S."/>
            <person name="Cochrane G."/>
            <person name="Meng A."/>
            <person name="Brown T."/>
            <person name="Cohen L."/>
        </authorList>
    </citation>
    <scope>NUCLEOTIDE SEQUENCE</scope>
    <source>
        <strain evidence="1">UTEX LB 985</strain>
    </source>
</reference>
<proteinExistence type="predicted"/>
<gene>
    <name evidence="1" type="ORF">CBRE1094_LOCUS9888</name>
</gene>
<dbReference type="EMBL" id="HBGU01018206">
    <property type="protein sequence ID" value="CAD9429356.1"/>
    <property type="molecule type" value="Transcribed_RNA"/>
</dbReference>
<sequence length="336" mass="37941">MSRRMQNLSGEVLSASCTPLRSSRQPHAGHISLVDHAKRLMLPFSPKGGATVAAQMFYRYEGVYEVAYAYNKWIHEFRLQVFNKQPVHAPVRCAKVCTSGWTCVWLVRQPLDRVVSSYQFALSGWKQMAAPWNELTQLKLKGGNADDATESMLGMILATTTFEEFIMALSKRAQTRTTSQADDHFMPQLSTWRDSDRCNGTPDAHNQSALPVYYVPVECLDGSLIALEHAIGVGFNATGLTSSHYNHDKVHASREYADVTSWPFERVKVERPPYELFTSQNLDIARRTCCLFSDDICMYRRACKQKWLQHGTCVAECSRQLARLAQVCGELQCAQV</sequence>
<organism evidence="1">
    <name type="scientific">Haptolina brevifila</name>
    <dbReference type="NCBI Taxonomy" id="156173"/>
    <lineage>
        <taxon>Eukaryota</taxon>
        <taxon>Haptista</taxon>
        <taxon>Haptophyta</taxon>
        <taxon>Prymnesiophyceae</taxon>
        <taxon>Prymnesiales</taxon>
        <taxon>Prymnesiaceae</taxon>
        <taxon>Haptolina</taxon>
    </lineage>
</organism>
<name>A0A7S2G2V5_9EUKA</name>
<evidence type="ECO:0008006" key="2">
    <source>
        <dbReference type="Google" id="ProtNLM"/>
    </source>
</evidence>
<accession>A0A7S2G2V5</accession>
<evidence type="ECO:0000313" key="1">
    <source>
        <dbReference type="EMBL" id="CAD9429356.1"/>
    </source>
</evidence>